<comment type="subcellular location">
    <subcellularLocation>
        <location evidence="1">Membrane</location>
        <topology evidence="1">Multi-pass membrane protein</topology>
    </subcellularLocation>
</comment>
<evidence type="ECO:0000256" key="2">
    <source>
        <dbReference type="ARBA" id="ARBA00022692"/>
    </source>
</evidence>
<keyword evidence="2 5" id="KW-0812">Transmembrane</keyword>
<feature type="transmembrane region" description="Helical" evidence="5">
    <location>
        <begin position="118"/>
        <end position="135"/>
    </location>
</feature>
<evidence type="ECO:0000256" key="4">
    <source>
        <dbReference type="ARBA" id="ARBA00023136"/>
    </source>
</evidence>
<protein>
    <submittedName>
        <fullName evidence="6">Uncharacterized protein</fullName>
    </submittedName>
</protein>
<proteinExistence type="predicted"/>
<feature type="transmembrane region" description="Helical" evidence="5">
    <location>
        <begin position="86"/>
        <end position="106"/>
    </location>
</feature>
<sequence>MSSTNNTSHFASFAAYTPPPDDPSYVASTSRNTSRAWFPSQQQPTSYQSGGIPTFNTSQAGGLGAVEDAEAEAATSMWETRHGFRVDLLSAFAYILGPISALTLLIVETHNDFVRFHAYQSALLTTPLVILRILASLLQFPPFLRTLLTLLLVIPSLYMAWQAYVDATRNGLVRFQIPFIGPLAERWVYEE</sequence>
<dbReference type="EMBL" id="JAPEVG010000397">
    <property type="protein sequence ID" value="KAJ8463380.1"/>
    <property type="molecule type" value="Genomic_DNA"/>
</dbReference>
<comment type="caution">
    <text evidence="6">The sequence shown here is derived from an EMBL/GenBank/DDBJ whole genome shotgun (WGS) entry which is preliminary data.</text>
</comment>
<feature type="transmembrane region" description="Helical" evidence="5">
    <location>
        <begin position="147"/>
        <end position="165"/>
    </location>
</feature>
<dbReference type="GO" id="GO:0016020">
    <property type="term" value="C:membrane"/>
    <property type="evidence" value="ECO:0007669"/>
    <property type="project" value="UniProtKB-SubCell"/>
</dbReference>
<evidence type="ECO:0000313" key="7">
    <source>
        <dbReference type="Proteomes" id="UP001215151"/>
    </source>
</evidence>
<dbReference type="PANTHER" id="PTHR36460:SF1">
    <property type="entry name" value="UPF0132 DOMAIN PROTEIN (AFU_ORTHOLOGUE AFUA_3G10255)"/>
    <property type="match status" value="1"/>
</dbReference>
<evidence type="ECO:0000256" key="3">
    <source>
        <dbReference type="ARBA" id="ARBA00022989"/>
    </source>
</evidence>
<evidence type="ECO:0000256" key="1">
    <source>
        <dbReference type="ARBA" id="ARBA00004141"/>
    </source>
</evidence>
<keyword evidence="3 5" id="KW-1133">Transmembrane helix</keyword>
<evidence type="ECO:0000256" key="5">
    <source>
        <dbReference type="SAM" id="Phobius"/>
    </source>
</evidence>
<dbReference type="Proteomes" id="UP001215151">
    <property type="component" value="Unassembled WGS sequence"/>
</dbReference>
<keyword evidence="7" id="KW-1185">Reference proteome</keyword>
<dbReference type="AlphaFoldDB" id="A0AAD7TLK9"/>
<organism evidence="6 7">
    <name type="scientific">Trametes cubensis</name>
    <dbReference type="NCBI Taxonomy" id="1111947"/>
    <lineage>
        <taxon>Eukaryota</taxon>
        <taxon>Fungi</taxon>
        <taxon>Dikarya</taxon>
        <taxon>Basidiomycota</taxon>
        <taxon>Agaricomycotina</taxon>
        <taxon>Agaricomycetes</taxon>
        <taxon>Polyporales</taxon>
        <taxon>Polyporaceae</taxon>
        <taxon>Trametes</taxon>
    </lineage>
</organism>
<keyword evidence="4 5" id="KW-0472">Membrane</keyword>
<gene>
    <name evidence="6" type="ORF">ONZ51_g10289</name>
</gene>
<dbReference type="PANTHER" id="PTHR36460">
    <property type="entry name" value="UPF0132 DOMAIN PROTEIN (AFU_ORTHOLOGUE AFUA_3G10255)"/>
    <property type="match status" value="1"/>
</dbReference>
<evidence type="ECO:0000313" key="6">
    <source>
        <dbReference type="EMBL" id="KAJ8463380.1"/>
    </source>
</evidence>
<name>A0AAD7TLK9_9APHY</name>
<reference evidence="6" key="1">
    <citation type="submission" date="2022-11" db="EMBL/GenBank/DDBJ databases">
        <title>Genome Sequence of Cubamyces cubensis.</title>
        <authorList>
            <person name="Buettner E."/>
        </authorList>
    </citation>
    <scope>NUCLEOTIDE SEQUENCE</scope>
    <source>
        <strain evidence="6">MPL-01</strain>
    </source>
</reference>
<accession>A0AAD7TLK9</accession>